<gene>
    <name evidence="3" type="primary">npdG</name>
    <name evidence="3" type="ORF">L1994_05500</name>
</gene>
<dbReference type="PANTHER" id="PTHR14239:SF0">
    <property type="entry name" value="F420-DEPENDENT NADP REDUCTASE"/>
    <property type="match status" value="1"/>
</dbReference>
<protein>
    <submittedName>
        <fullName evidence="3">NADPH-dependent F420 reductase</fullName>
    </submittedName>
</protein>
<evidence type="ECO:0000313" key="4">
    <source>
        <dbReference type="Proteomes" id="UP001218895"/>
    </source>
</evidence>
<evidence type="ECO:0000259" key="2">
    <source>
        <dbReference type="Pfam" id="PF03807"/>
    </source>
</evidence>
<sequence length="219" mass="23759">MKIGIIGGTGDIGEGIALRVSDRHEIILGSRDPAKAVETAEKIIDILKERGITGNCRGTTNEDAVKEAELVVISLPFQHVASTLAGINPEYFENKIVISPVNPMERKDGCFMYCPPDEGSAALAIKKMLPESARLVTAFNNIAARKWAKLDVILDYTVAVTSDDAEAKKKVMEFVSEISKLQPVDAGKLDVACIVESLTPLTINIAQNSKLKDLSIYMK</sequence>
<dbReference type="NCBIfam" id="TIGR01915">
    <property type="entry name" value="npdG"/>
    <property type="match status" value="1"/>
</dbReference>
<dbReference type="GO" id="GO:0008823">
    <property type="term" value="F:cupric reductase (NADH) activity"/>
    <property type="evidence" value="ECO:0007669"/>
    <property type="project" value="TreeGrafter"/>
</dbReference>
<dbReference type="Proteomes" id="UP001218895">
    <property type="component" value="Chromosome"/>
</dbReference>
<feature type="domain" description="Pyrroline-5-carboxylate reductase catalytic N-terminal" evidence="2">
    <location>
        <begin position="2"/>
        <end position="103"/>
    </location>
</feature>
<dbReference type="GO" id="GO:0070967">
    <property type="term" value="F:coenzyme F420 binding"/>
    <property type="evidence" value="ECO:0007669"/>
    <property type="project" value="InterPro"/>
</dbReference>
<dbReference type="EMBL" id="CP091092">
    <property type="protein sequence ID" value="WFN37839.1"/>
    <property type="molecule type" value="Genomic_DNA"/>
</dbReference>
<dbReference type="InterPro" id="IPR051267">
    <property type="entry name" value="STEAP_metalloreductase"/>
</dbReference>
<dbReference type="GO" id="GO:0016651">
    <property type="term" value="F:oxidoreductase activity, acting on NAD(P)H"/>
    <property type="evidence" value="ECO:0007669"/>
    <property type="project" value="InterPro"/>
</dbReference>
<keyword evidence="4" id="KW-1185">Reference proteome</keyword>
<dbReference type="GO" id="GO:0052851">
    <property type="term" value="F:ferric-chelate reductase (NADPH) activity"/>
    <property type="evidence" value="ECO:0007669"/>
    <property type="project" value="TreeGrafter"/>
</dbReference>
<dbReference type="PANTHER" id="PTHR14239">
    <property type="entry name" value="DUDULIN-RELATED"/>
    <property type="match status" value="1"/>
</dbReference>
<dbReference type="SUPFAM" id="SSF51735">
    <property type="entry name" value="NAD(P)-binding Rossmann-fold domains"/>
    <property type="match status" value="1"/>
</dbReference>
<dbReference type="GeneID" id="79949832"/>
<evidence type="ECO:0000313" key="3">
    <source>
        <dbReference type="EMBL" id="WFN37839.1"/>
    </source>
</evidence>
<dbReference type="GO" id="GO:0015677">
    <property type="term" value="P:copper ion import"/>
    <property type="evidence" value="ECO:0007669"/>
    <property type="project" value="TreeGrafter"/>
</dbReference>
<dbReference type="RefSeq" id="WP_278100680.1">
    <property type="nucleotide sequence ID" value="NZ_CP091092.1"/>
</dbReference>
<evidence type="ECO:0000256" key="1">
    <source>
        <dbReference type="ARBA" id="ARBA00023002"/>
    </source>
</evidence>
<reference evidence="3" key="1">
    <citation type="submission" date="2022-01" db="EMBL/GenBank/DDBJ databases">
        <title>Complete genome of Methanomicrobium antiquum DSM 21220.</title>
        <authorList>
            <person name="Chen S.-C."/>
            <person name="You Y.-T."/>
            <person name="Zhou Y.-Z."/>
            <person name="Lai M.-C."/>
        </authorList>
    </citation>
    <scope>NUCLEOTIDE SEQUENCE</scope>
    <source>
        <strain evidence="3">DSM 21220</strain>
    </source>
</reference>
<dbReference type="InterPro" id="IPR010185">
    <property type="entry name" value="NpdG"/>
</dbReference>
<accession>A0AAF0JMG3</accession>
<dbReference type="AlphaFoldDB" id="A0AAF0JMG3"/>
<dbReference type="GO" id="GO:0050661">
    <property type="term" value="F:NADP binding"/>
    <property type="evidence" value="ECO:0007669"/>
    <property type="project" value="InterPro"/>
</dbReference>
<proteinExistence type="predicted"/>
<name>A0AAF0JMG3_9EURY</name>
<organism evidence="3 4">
    <name type="scientific">Methanomicrobium antiquum</name>
    <dbReference type="NCBI Taxonomy" id="487686"/>
    <lineage>
        <taxon>Archaea</taxon>
        <taxon>Methanobacteriati</taxon>
        <taxon>Methanobacteriota</taxon>
        <taxon>Stenosarchaea group</taxon>
        <taxon>Methanomicrobia</taxon>
        <taxon>Methanomicrobiales</taxon>
        <taxon>Methanomicrobiaceae</taxon>
        <taxon>Methanomicrobium</taxon>
    </lineage>
</organism>
<dbReference type="GO" id="GO:0005886">
    <property type="term" value="C:plasma membrane"/>
    <property type="evidence" value="ECO:0007669"/>
    <property type="project" value="TreeGrafter"/>
</dbReference>
<dbReference type="KEGG" id="manq:L1994_05500"/>
<dbReference type="Pfam" id="PF03807">
    <property type="entry name" value="F420_oxidored"/>
    <property type="match status" value="1"/>
</dbReference>
<dbReference type="GO" id="GO:0006740">
    <property type="term" value="P:NADPH regeneration"/>
    <property type="evidence" value="ECO:0007669"/>
    <property type="project" value="InterPro"/>
</dbReference>
<dbReference type="Gene3D" id="3.40.50.720">
    <property type="entry name" value="NAD(P)-binding Rossmann-like Domain"/>
    <property type="match status" value="1"/>
</dbReference>
<dbReference type="InterPro" id="IPR028939">
    <property type="entry name" value="P5C_Rdtase_cat_N"/>
</dbReference>
<dbReference type="InterPro" id="IPR036291">
    <property type="entry name" value="NAD(P)-bd_dom_sf"/>
</dbReference>
<keyword evidence="1" id="KW-0560">Oxidoreductase</keyword>